<dbReference type="EMBL" id="KN839961">
    <property type="protein sequence ID" value="KIJ58266.1"/>
    <property type="molecule type" value="Genomic_DNA"/>
</dbReference>
<keyword evidence="3" id="KW-1185">Reference proteome</keyword>
<evidence type="ECO:0000313" key="3">
    <source>
        <dbReference type="Proteomes" id="UP000053820"/>
    </source>
</evidence>
<evidence type="ECO:0000313" key="2">
    <source>
        <dbReference type="EMBL" id="KIJ58266.1"/>
    </source>
</evidence>
<proteinExistence type="predicted"/>
<feature type="region of interest" description="Disordered" evidence="1">
    <location>
        <begin position="1198"/>
        <end position="1243"/>
    </location>
</feature>
<feature type="region of interest" description="Disordered" evidence="1">
    <location>
        <begin position="1140"/>
        <end position="1164"/>
    </location>
</feature>
<feature type="compositionally biased region" description="Acidic residues" evidence="1">
    <location>
        <begin position="1200"/>
        <end position="1213"/>
    </location>
</feature>
<dbReference type="Pfam" id="PF18759">
    <property type="entry name" value="Plavaka"/>
    <property type="match status" value="1"/>
</dbReference>
<evidence type="ECO:0000256" key="1">
    <source>
        <dbReference type="SAM" id="MobiDB-lite"/>
    </source>
</evidence>
<sequence length="1243" mass="141538">MLQEFMREYFPRGGLAVFDLEFDLGTPTKRKAYAAAASIIALNIKQANPKNIIITISNHTDESSGDLFLGKEGRKDVAASVSDVMDVLLSPFKLQLPGGMLFILACGSIVRNAKSYTSLLDAIGRYNLFCAIAFDATRLQPIFTWPFLIHITEGVIIEGHHVEDVVEAALGTSRRLGWHTGDLQAATATEDAAGGQTSDGTFREPSEESASSIPHREDDSLPLSLQRSRQLNRRLPQRFRDMLPEPPMPLPPPDIPSPLTLAPSMPSTPPPAASMPSAHSEHTRVPRPRQIFNTQPNSFGLFRSYNKATLPTHDPEDSSGEDAFPRPPETQRLVAKRLLNVDNPFHPYPNENSLRLGDWFWNQGTLKSRSSFKQLLDIVRSSEFRPEDVHNTKWVAIDCELGNNDPSFADSAEWLDDDAGWKHTAVTISVPFPRRSAHPGPKNYTLPDNFKDFVLELSGGKLPSDPFFTHCHRELFQAQWQEILDDEFIRTYEHGIVLTCPDGIERHLFPRIFTYSADYPEKVHNLATERDTLQRQILARKDTKERRDKITAVCRLIYEQHYVVDTPQVEVLLKEESLVPTKNAFSERLGHTGLDFFVMLVVDLLHEFELGVWKAVFIHLLRILDSLKGNVLSELDRRYRQVPTFGHDTIQRFRRSVSELKRMAARDFEDLLQCAIPGFVGLLPEPHDSQVQKLLFVLGYWHGLAKLRMHMDETLEILETVTKNLGNELRKFVQETCSAFSTKELRREAECHRRRQALAVVLNLRTYKLHALRDYAAQIRLYGTTDSYSTQPGELEHRTSKGHFARTSHKVFIPQLTSIERRQTRIRRIRAQRKALKEVDPTPNAPEQHHVIGKSQNFPADIATFVQRNSDDPAAKDFIFKLKSHLLPHIREIHSCSGPASISQPFTSQTQSDSSSVDDVLAMLNQVVFKGNRIYSHPLLRINYTTYDLHREMDTVNPRTDHRDIMLLAHVGGPERHPFCYARVLAIYHANVVFTGLESRDYQARHFEFLWVRWFQLLDTPAGWEHSSLDKGRFMSMDQADAYGFVDPSDILRCCHLVPAFADGRLHPDGVAISRNARDSDDWKYYYINRFVDRDMLMRYHWGLGVGHAYAHSSELAPEDNNSDSQVVSDWQDLTSTVIEPPNIGERSSETLQTHSDKSVSDEDEGLLDSIFELSNIDGSSGETIEGDDEEMLWYHSEDELVSDEDNSTDSDSNDLVGAMYYDSEDDQLEDGTEDFDSENYKF</sequence>
<gene>
    <name evidence="2" type="ORF">HYDPIDRAFT_34350</name>
</gene>
<dbReference type="InterPro" id="IPR041078">
    <property type="entry name" value="Plavaka"/>
</dbReference>
<feature type="compositionally biased region" description="Acidic residues" evidence="1">
    <location>
        <begin position="1223"/>
        <end position="1243"/>
    </location>
</feature>
<dbReference type="OrthoDB" id="2687259at2759"/>
<dbReference type="Proteomes" id="UP000053820">
    <property type="component" value="Unassembled WGS sequence"/>
</dbReference>
<feature type="compositionally biased region" description="Pro residues" evidence="1">
    <location>
        <begin position="244"/>
        <end position="256"/>
    </location>
</feature>
<protein>
    <submittedName>
        <fullName evidence="2">Unplaced genomic scaffold scaffold_127, whole genome shotgun sequence</fullName>
    </submittedName>
</protein>
<reference evidence="2 3" key="1">
    <citation type="submission" date="2014-04" db="EMBL/GenBank/DDBJ databases">
        <title>Evolutionary Origins and Diversification of the Mycorrhizal Mutualists.</title>
        <authorList>
            <consortium name="DOE Joint Genome Institute"/>
            <consortium name="Mycorrhizal Genomics Consortium"/>
            <person name="Kohler A."/>
            <person name="Kuo A."/>
            <person name="Nagy L.G."/>
            <person name="Floudas D."/>
            <person name="Copeland A."/>
            <person name="Barry K.W."/>
            <person name="Cichocki N."/>
            <person name="Veneault-Fourrey C."/>
            <person name="LaButti K."/>
            <person name="Lindquist E.A."/>
            <person name="Lipzen A."/>
            <person name="Lundell T."/>
            <person name="Morin E."/>
            <person name="Murat C."/>
            <person name="Riley R."/>
            <person name="Ohm R."/>
            <person name="Sun H."/>
            <person name="Tunlid A."/>
            <person name="Henrissat B."/>
            <person name="Grigoriev I.V."/>
            <person name="Hibbett D.S."/>
            <person name="Martin F."/>
        </authorList>
    </citation>
    <scope>NUCLEOTIDE SEQUENCE [LARGE SCALE GENOMIC DNA]</scope>
    <source>
        <strain evidence="2 3">MD-312</strain>
    </source>
</reference>
<feature type="region of interest" description="Disordered" evidence="1">
    <location>
        <begin position="188"/>
        <end position="297"/>
    </location>
</feature>
<name>A0A0C9W6C7_9AGAM</name>
<accession>A0A0C9W6C7</accession>
<dbReference type="HOGENOM" id="CLU_002498_0_0_1"/>
<organism evidence="2 3">
    <name type="scientific">Hydnomerulius pinastri MD-312</name>
    <dbReference type="NCBI Taxonomy" id="994086"/>
    <lineage>
        <taxon>Eukaryota</taxon>
        <taxon>Fungi</taxon>
        <taxon>Dikarya</taxon>
        <taxon>Basidiomycota</taxon>
        <taxon>Agaricomycotina</taxon>
        <taxon>Agaricomycetes</taxon>
        <taxon>Agaricomycetidae</taxon>
        <taxon>Boletales</taxon>
        <taxon>Boletales incertae sedis</taxon>
        <taxon>Leucogyrophana</taxon>
    </lineage>
</organism>
<dbReference type="AlphaFoldDB" id="A0A0C9W6C7"/>